<sequence>MKPTDFARALSTYLSLYLPGQRNVSPNTIQSYRDTFKLLLTYCRGVRQLAIEHLTLGDLDDQLVIGFLTWLEEERHNTKSTRNQRLACLHAFYRYLQIEDPAELLGYQKILAIPMKKTPLPLVNHLSVDTLGLILAQPDRRTRQGRRDATLLAVLYDSGARVQELVDLRVRDVRLDPPPILSLTGKGRKTRQVPLMSPTAALLKQYLDECHLGPNGTQDDPLFANRQRHKLTSKGVAYILNKYAACARAVSPIVPENVTPHVFRHTKAMHLLQAGVNLIYIRDLLGHVDIATTEIYARADTELKRHALEKAYTNLISPDLPTWTEDADLLTWLTRL</sequence>
<dbReference type="Pfam" id="PF00589">
    <property type="entry name" value="Phage_integrase"/>
    <property type="match status" value="1"/>
</dbReference>
<dbReference type="InterPro" id="IPR044068">
    <property type="entry name" value="CB"/>
</dbReference>
<dbReference type="Proteomes" id="UP000032336">
    <property type="component" value="Unassembled WGS sequence"/>
</dbReference>
<keyword evidence="2 4" id="KW-0238">DNA-binding</keyword>
<feature type="domain" description="Tyr recombinase" evidence="5">
    <location>
        <begin position="121"/>
        <end position="309"/>
    </location>
</feature>
<gene>
    <name evidence="7" type="primary">xerC7</name>
    <name evidence="7" type="ORF">FEAC_30020</name>
</gene>
<dbReference type="PROSITE" id="PS51898">
    <property type="entry name" value="TYR_RECOMBINASE"/>
    <property type="match status" value="1"/>
</dbReference>
<dbReference type="STRING" id="1121877.FEAC_30020"/>
<reference evidence="7 8" key="1">
    <citation type="submission" date="2015-01" db="EMBL/GenBank/DDBJ databases">
        <title>Draft genome of the acidophilic iron oxidizer Ferrimicrobium acidiphilum strain T23.</title>
        <authorList>
            <person name="Poehlein A."/>
            <person name="Eisen S."/>
            <person name="Schloemann M."/>
            <person name="Johnson B.D."/>
            <person name="Daniel R."/>
            <person name="Muehling M."/>
        </authorList>
    </citation>
    <scope>NUCLEOTIDE SEQUENCE [LARGE SCALE GENOMIC DNA]</scope>
    <source>
        <strain evidence="7 8">T23</strain>
    </source>
</reference>
<dbReference type="InterPro" id="IPR002104">
    <property type="entry name" value="Integrase_catalytic"/>
</dbReference>
<dbReference type="PROSITE" id="PS51900">
    <property type="entry name" value="CB"/>
    <property type="match status" value="1"/>
</dbReference>
<dbReference type="GO" id="GO:0006310">
    <property type="term" value="P:DNA recombination"/>
    <property type="evidence" value="ECO:0007669"/>
    <property type="project" value="UniProtKB-KW"/>
</dbReference>
<keyword evidence="1" id="KW-0229">DNA integration</keyword>
<dbReference type="PANTHER" id="PTHR30349:SF81">
    <property type="entry name" value="TYROSINE RECOMBINASE XERC"/>
    <property type="match status" value="1"/>
</dbReference>
<feature type="domain" description="Core-binding (CB)" evidence="6">
    <location>
        <begin position="4"/>
        <end position="97"/>
    </location>
</feature>
<keyword evidence="8" id="KW-1185">Reference proteome</keyword>
<dbReference type="OrthoDB" id="1850235at2"/>
<evidence type="ECO:0000259" key="5">
    <source>
        <dbReference type="PROSITE" id="PS51898"/>
    </source>
</evidence>
<evidence type="ECO:0000313" key="7">
    <source>
        <dbReference type="EMBL" id="KJE75272.1"/>
    </source>
</evidence>
<evidence type="ECO:0000256" key="1">
    <source>
        <dbReference type="ARBA" id="ARBA00022908"/>
    </source>
</evidence>
<dbReference type="InterPro" id="IPR004107">
    <property type="entry name" value="Integrase_SAM-like_N"/>
</dbReference>
<dbReference type="Pfam" id="PF02899">
    <property type="entry name" value="Phage_int_SAM_1"/>
    <property type="match status" value="1"/>
</dbReference>
<dbReference type="PATRIC" id="fig|1121877.4.peg.3391"/>
<dbReference type="eggNOG" id="COG4974">
    <property type="taxonomic scope" value="Bacteria"/>
</dbReference>
<name>A0A0D8FSQ9_9ACTN</name>
<dbReference type="Gene3D" id="1.10.443.10">
    <property type="entry name" value="Intergrase catalytic core"/>
    <property type="match status" value="1"/>
</dbReference>
<dbReference type="EMBL" id="JXUW01000052">
    <property type="protein sequence ID" value="KJE75272.1"/>
    <property type="molecule type" value="Genomic_DNA"/>
</dbReference>
<dbReference type="SUPFAM" id="SSF56349">
    <property type="entry name" value="DNA breaking-rejoining enzymes"/>
    <property type="match status" value="1"/>
</dbReference>
<evidence type="ECO:0000259" key="6">
    <source>
        <dbReference type="PROSITE" id="PS51900"/>
    </source>
</evidence>
<dbReference type="InterPro" id="IPR050090">
    <property type="entry name" value="Tyrosine_recombinase_XerCD"/>
</dbReference>
<organism evidence="7 8">
    <name type="scientific">Ferrimicrobium acidiphilum DSM 19497</name>
    <dbReference type="NCBI Taxonomy" id="1121877"/>
    <lineage>
        <taxon>Bacteria</taxon>
        <taxon>Bacillati</taxon>
        <taxon>Actinomycetota</taxon>
        <taxon>Acidimicrobiia</taxon>
        <taxon>Acidimicrobiales</taxon>
        <taxon>Acidimicrobiaceae</taxon>
        <taxon>Ferrimicrobium</taxon>
    </lineage>
</organism>
<dbReference type="PANTHER" id="PTHR30349">
    <property type="entry name" value="PHAGE INTEGRASE-RELATED"/>
    <property type="match status" value="1"/>
</dbReference>
<comment type="caution">
    <text evidence="7">The sequence shown here is derived from an EMBL/GenBank/DDBJ whole genome shotgun (WGS) entry which is preliminary data.</text>
</comment>
<proteinExistence type="predicted"/>
<keyword evidence="3" id="KW-0233">DNA recombination</keyword>
<dbReference type="AlphaFoldDB" id="A0A0D8FSQ9"/>
<evidence type="ECO:0000256" key="4">
    <source>
        <dbReference type="PROSITE-ProRule" id="PRU01248"/>
    </source>
</evidence>
<dbReference type="InterPro" id="IPR011010">
    <property type="entry name" value="DNA_brk_join_enz"/>
</dbReference>
<evidence type="ECO:0000313" key="8">
    <source>
        <dbReference type="Proteomes" id="UP000032336"/>
    </source>
</evidence>
<dbReference type="CDD" id="cd01182">
    <property type="entry name" value="INT_RitC_C_like"/>
    <property type="match status" value="1"/>
</dbReference>
<dbReference type="Gene3D" id="1.10.150.130">
    <property type="match status" value="1"/>
</dbReference>
<dbReference type="GO" id="GO:0003677">
    <property type="term" value="F:DNA binding"/>
    <property type="evidence" value="ECO:0007669"/>
    <property type="project" value="UniProtKB-UniRule"/>
</dbReference>
<dbReference type="GeneID" id="78373947"/>
<protein>
    <submittedName>
        <fullName evidence="7">Tyrosine recombinase XerC</fullName>
    </submittedName>
</protein>
<dbReference type="GO" id="GO:0015074">
    <property type="term" value="P:DNA integration"/>
    <property type="evidence" value="ECO:0007669"/>
    <property type="project" value="UniProtKB-KW"/>
</dbReference>
<accession>A0A0D8FSQ9</accession>
<dbReference type="SUPFAM" id="SSF47823">
    <property type="entry name" value="lambda integrase-like, N-terminal domain"/>
    <property type="match status" value="1"/>
</dbReference>
<dbReference type="InterPro" id="IPR013762">
    <property type="entry name" value="Integrase-like_cat_sf"/>
</dbReference>
<dbReference type="RefSeq" id="WP_035392344.1">
    <property type="nucleotide sequence ID" value="NZ_JQKF01000088.1"/>
</dbReference>
<dbReference type="InterPro" id="IPR010998">
    <property type="entry name" value="Integrase_recombinase_N"/>
</dbReference>
<evidence type="ECO:0000256" key="2">
    <source>
        <dbReference type="ARBA" id="ARBA00023125"/>
    </source>
</evidence>
<evidence type="ECO:0000256" key="3">
    <source>
        <dbReference type="ARBA" id="ARBA00023172"/>
    </source>
</evidence>